<proteinExistence type="predicted"/>
<dbReference type="Pfam" id="PF05383">
    <property type="entry name" value="La"/>
    <property type="match status" value="1"/>
</dbReference>
<dbReference type="AlphaFoldDB" id="A0A9W9XDG2"/>
<feature type="compositionally biased region" description="Basic and acidic residues" evidence="3">
    <location>
        <begin position="352"/>
        <end position="361"/>
    </location>
</feature>
<dbReference type="GO" id="GO:0045727">
    <property type="term" value="P:positive regulation of translation"/>
    <property type="evidence" value="ECO:0007669"/>
    <property type="project" value="TreeGrafter"/>
</dbReference>
<feature type="compositionally biased region" description="Basic and acidic residues" evidence="3">
    <location>
        <begin position="227"/>
        <end position="240"/>
    </location>
</feature>
<comment type="caution">
    <text evidence="5">The sequence shown here is derived from an EMBL/GenBank/DDBJ whole genome shotgun (WGS) entry which is preliminary data.</text>
</comment>
<feature type="compositionally biased region" description="Basic and acidic residues" evidence="3">
    <location>
        <begin position="129"/>
        <end position="169"/>
    </location>
</feature>
<dbReference type="GO" id="GO:0003723">
    <property type="term" value="F:RNA binding"/>
    <property type="evidence" value="ECO:0007669"/>
    <property type="project" value="UniProtKB-UniRule"/>
</dbReference>
<dbReference type="SMART" id="SM00715">
    <property type="entry name" value="LA"/>
    <property type="match status" value="1"/>
</dbReference>
<feature type="compositionally biased region" description="Basic and acidic residues" evidence="3">
    <location>
        <begin position="258"/>
        <end position="288"/>
    </location>
</feature>
<dbReference type="InterPro" id="IPR006630">
    <property type="entry name" value="La_HTH"/>
</dbReference>
<evidence type="ECO:0000256" key="3">
    <source>
        <dbReference type="SAM" id="MobiDB-lite"/>
    </source>
</evidence>
<feature type="compositionally biased region" description="Polar residues" evidence="3">
    <location>
        <begin position="330"/>
        <end position="339"/>
    </location>
</feature>
<dbReference type="SUPFAM" id="SSF46785">
    <property type="entry name" value="Winged helix' DNA-binding domain"/>
    <property type="match status" value="1"/>
</dbReference>
<keyword evidence="1 2" id="KW-0694">RNA-binding</keyword>
<evidence type="ECO:0000313" key="5">
    <source>
        <dbReference type="EMBL" id="KAJ5489369.1"/>
    </source>
</evidence>
<feature type="domain" description="HTH La-type RNA-binding" evidence="4">
    <location>
        <begin position="591"/>
        <end position="685"/>
    </location>
</feature>
<dbReference type="RefSeq" id="XP_056791402.1">
    <property type="nucleotide sequence ID" value="XM_056933861.1"/>
</dbReference>
<dbReference type="EMBL" id="JAPWDQ010000004">
    <property type="protein sequence ID" value="KAJ5489369.1"/>
    <property type="molecule type" value="Genomic_DNA"/>
</dbReference>
<feature type="compositionally biased region" description="Basic and acidic residues" evidence="3">
    <location>
        <begin position="384"/>
        <end position="401"/>
    </location>
</feature>
<dbReference type="Proteomes" id="UP001148312">
    <property type="component" value="Unassembled WGS sequence"/>
</dbReference>
<evidence type="ECO:0000256" key="1">
    <source>
        <dbReference type="ARBA" id="ARBA00022884"/>
    </source>
</evidence>
<accession>A0A9W9XDG2</accession>
<evidence type="ECO:0000256" key="2">
    <source>
        <dbReference type="PROSITE-ProRule" id="PRU00332"/>
    </source>
</evidence>
<feature type="compositionally biased region" description="Basic and acidic residues" evidence="3">
    <location>
        <begin position="27"/>
        <end position="37"/>
    </location>
</feature>
<feature type="region of interest" description="Disordered" evidence="3">
    <location>
        <begin position="708"/>
        <end position="780"/>
    </location>
</feature>
<feature type="compositionally biased region" description="Low complexity" evidence="3">
    <location>
        <begin position="43"/>
        <end position="56"/>
    </location>
</feature>
<feature type="region of interest" description="Disordered" evidence="3">
    <location>
        <begin position="1"/>
        <end position="552"/>
    </location>
</feature>
<dbReference type="CDD" id="cd07323">
    <property type="entry name" value="LAM"/>
    <property type="match status" value="1"/>
</dbReference>
<protein>
    <recommendedName>
        <fullName evidence="4">HTH La-type RNA-binding domain-containing protein</fullName>
    </recommendedName>
</protein>
<reference evidence="5" key="1">
    <citation type="submission" date="2022-12" db="EMBL/GenBank/DDBJ databases">
        <authorList>
            <person name="Petersen C."/>
        </authorList>
    </citation>
    <scope>NUCLEOTIDE SEQUENCE</scope>
    <source>
        <strain evidence="5">IBT 30728</strain>
    </source>
</reference>
<feature type="compositionally biased region" description="Polar residues" evidence="3">
    <location>
        <begin position="502"/>
        <end position="512"/>
    </location>
</feature>
<dbReference type="InterPro" id="IPR045180">
    <property type="entry name" value="La_dom_prot"/>
</dbReference>
<dbReference type="GO" id="GO:0010494">
    <property type="term" value="C:cytoplasmic stress granule"/>
    <property type="evidence" value="ECO:0007669"/>
    <property type="project" value="TreeGrafter"/>
</dbReference>
<reference evidence="5" key="2">
    <citation type="journal article" date="2023" name="IMA Fungus">
        <title>Comparative genomic study of the Penicillium genus elucidates a diverse pangenome and 15 lateral gene transfer events.</title>
        <authorList>
            <person name="Petersen C."/>
            <person name="Sorensen T."/>
            <person name="Nielsen M.R."/>
            <person name="Sondergaard T.E."/>
            <person name="Sorensen J.L."/>
            <person name="Fitzpatrick D.A."/>
            <person name="Frisvad J.C."/>
            <person name="Nielsen K.L."/>
        </authorList>
    </citation>
    <scope>NUCLEOTIDE SEQUENCE</scope>
    <source>
        <strain evidence="5">IBT 30728</strain>
    </source>
</reference>
<name>A0A9W9XDG2_9EURO</name>
<feature type="compositionally biased region" description="Basic and acidic residues" evidence="3">
    <location>
        <begin position="419"/>
        <end position="439"/>
    </location>
</feature>
<dbReference type="GeneID" id="81624110"/>
<feature type="compositionally biased region" description="Polar residues" evidence="3">
    <location>
        <begin position="58"/>
        <end position="125"/>
    </location>
</feature>
<evidence type="ECO:0000259" key="4">
    <source>
        <dbReference type="PROSITE" id="PS50961"/>
    </source>
</evidence>
<feature type="compositionally biased region" description="Polar residues" evidence="3">
    <location>
        <begin position="711"/>
        <end position="724"/>
    </location>
</feature>
<organism evidence="5 6">
    <name type="scientific">Penicillium diatomitis</name>
    <dbReference type="NCBI Taxonomy" id="2819901"/>
    <lineage>
        <taxon>Eukaryota</taxon>
        <taxon>Fungi</taxon>
        <taxon>Dikarya</taxon>
        <taxon>Ascomycota</taxon>
        <taxon>Pezizomycotina</taxon>
        <taxon>Eurotiomycetes</taxon>
        <taxon>Eurotiomycetidae</taxon>
        <taxon>Eurotiales</taxon>
        <taxon>Aspergillaceae</taxon>
        <taxon>Penicillium</taxon>
    </lineage>
</organism>
<gene>
    <name evidence="5" type="ORF">N7539_004259</name>
</gene>
<feature type="compositionally biased region" description="Low complexity" evidence="3">
    <location>
        <begin position="530"/>
        <end position="542"/>
    </location>
</feature>
<feature type="compositionally biased region" description="Basic and acidic residues" evidence="3">
    <location>
        <begin position="181"/>
        <end position="190"/>
    </location>
</feature>
<dbReference type="PROSITE" id="PS50961">
    <property type="entry name" value="HTH_LA"/>
    <property type="match status" value="1"/>
</dbReference>
<dbReference type="GO" id="GO:0005829">
    <property type="term" value="C:cytosol"/>
    <property type="evidence" value="ECO:0007669"/>
    <property type="project" value="TreeGrafter"/>
</dbReference>
<dbReference type="PANTHER" id="PTHR22792:SF132">
    <property type="entry name" value="LA-RELATED PROTEIN 1"/>
    <property type="match status" value="1"/>
</dbReference>
<dbReference type="Gene3D" id="1.10.10.10">
    <property type="entry name" value="Winged helix-like DNA-binding domain superfamily/Winged helix DNA-binding domain"/>
    <property type="match status" value="1"/>
</dbReference>
<keyword evidence="6" id="KW-1185">Reference proteome</keyword>
<feature type="compositionally biased region" description="Polar residues" evidence="3">
    <location>
        <begin position="746"/>
        <end position="763"/>
    </location>
</feature>
<feature type="compositionally biased region" description="Basic and acidic residues" evidence="3">
    <location>
        <begin position="454"/>
        <end position="491"/>
    </location>
</feature>
<dbReference type="PANTHER" id="PTHR22792">
    <property type="entry name" value="LUPUS LA PROTEIN-RELATED"/>
    <property type="match status" value="1"/>
</dbReference>
<sequence length="859" mass="92822">MSATFSYAQAAKGAAGNPVSSKPASTEPEKAEQKVEEQTESIAAQTESVTTASETETPQEMETSTTSVDNDAEFTTVTSKHVQRSKANNSRTASPSVRSNATQSKDTDSSNTTNGSAAPSEKQAQSEAKAGKSDSSSEKSKDKAEKSEKSEKSDKGEKSEKPAPPKELKAAPLPSVNIWQQRKEAQEAKAKTVPVVPMAKPKSEESTQDPAKAGTKKKGADSTVDGTKGKKSDGKGRDEGIPPVADASSWPTPQTALGEDKKKAQEKGDKPERTDKSPVARSHGKEKWMPVNYVPTAVFNTPLPTTSGRGGRRTTRGGRDGGRGGPHGSSAASTEKTGSGQPGATAAGKQGPGERGRHDNGAARAASLPAQGRRSASADVSNPDARKAQHVDRGRAPRGPEDSAVNGQKLNGGEQAPRPMRDGKQFFKNQEGRAGDRGAKGAHLAIDAQATARATDRRVESGSKSADPSRDAAGFHDFNRERGDNRADRGGRHPNRAPRPFTNYNQHNQFGMGNTFVPGKFGFNDRQRSQQHTVQNNQQQGNRMPMRSPSLPASGGMYNPVYTYPAEINTMYPSYSNVAPGPMSAVPYQQYMEPFAFMNMLSMQLEYYFSVDNMCKDMFLRRHMDSQGFVPLAVVAGFKRMRTLTEDFEMLRHVSRGLRNVEYQMGEDGVDRLRPREKWAQWVLPVEQREPCAQHEGAPMAQVTVKHDEPNTTSNHADATSNGSMHPGSRPFVPNGTANGVPESRISLSSAAAEFQPSQNEISNVGIPLTRPGSKPSPQVRGSHFIPMDISDINASLACGLNPQNSQSIHSSSETQWCQPRFVSSHIRCLKPCTDDQVLFIYQSLYSRTVHDPTVSVGF</sequence>
<dbReference type="InterPro" id="IPR036390">
    <property type="entry name" value="WH_DNA-bd_sf"/>
</dbReference>
<dbReference type="InterPro" id="IPR036388">
    <property type="entry name" value="WH-like_DNA-bd_sf"/>
</dbReference>
<evidence type="ECO:0000313" key="6">
    <source>
        <dbReference type="Proteomes" id="UP001148312"/>
    </source>
</evidence>